<dbReference type="STRING" id="74557.A0A1V9ZQY1"/>
<protein>
    <recommendedName>
        <fullName evidence="5">TNase-like domain-containing protein</fullName>
    </recommendedName>
</protein>
<dbReference type="EMBL" id="JNBS01001706">
    <property type="protein sequence ID" value="OQS00371.1"/>
    <property type="molecule type" value="Genomic_DNA"/>
</dbReference>
<comment type="caution">
    <text evidence="6">The sequence shown here is derived from an EMBL/GenBank/DDBJ whole genome shotgun (WGS) entry which is preliminary data.</text>
</comment>
<reference evidence="6 7" key="1">
    <citation type="journal article" date="2014" name="Genome Biol. Evol.">
        <title>The secreted proteins of Achlya hypogyna and Thraustotheca clavata identify the ancestral oomycete secretome and reveal gene acquisitions by horizontal gene transfer.</title>
        <authorList>
            <person name="Misner I."/>
            <person name="Blouin N."/>
            <person name="Leonard G."/>
            <person name="Richards T.A."/>
            <person name="Lane C.E."/>
        </authorList>
    </citation>
    <scope>NUCLEOTIDE SEQUENCE [LARGE SCALE GENOMIC DNA]</scope>
    <source>
        <strain evidence="6 7">ATCC 34112</strain>
    </source>
</reference>
<dbReference type="GO" id="GO:0004519">
    <property type="term" value="F:endonuclease activity"/>
    <property type="evidence" value="ECO:0007669"/>
    <property type="project" value="UniProtKB-KW"/>
</dbReference>
<evidence type="ECO:0000256" key="3">
    <source>
        <dbReference type="ARBA" id="ARBA00022801"/>
    </source>
</evidence>
<evidence type="ECO:0000256" key="1">
    <source>
        <dbReference type="ARBA" id="ARBA00022722"/>
    </source>
</evidence>
<keyword evidence="3" id="KW-0378">Hydrolase</keyword>
<sequence>MDIETIRKEAEAQWKRINTQFGQLDVGKMAFLHDKNVQLIGAFTFGLVLGLAIPKVRAPFQRFSTVEEIPNFMFQEQRKIRAKAISVSDGDTLRVRHLPFLRGPGNMDGKLSETTMQIRLCAIDTPETPKFGNQGQPFGDEAKEYLTKILGDRKLMLTLLQKDQYARAVCLVEYGWGPFKKDASEELLKAGLANVYRQTGAVYGGKQSVYDKLEERAKNQKLKMWSQGDKFETTSEYKARIRSEKS</sequence>
<name>A0A1V9ZQY1_9STRA</name>
<dbReference type="SUPFAM" id="SSF50199">
    <property type="entry name" value="Staphylococcal nuclease"/>
    <property type="match status" value="1"/>
</dbReference>
<proteinExistence type="predicted"/>
<evidence type="ECO:0000313" key="7">
    <source>
        <dbReference type="Proteomes" id="UP000243217"/>
    </source>
</evidence>
<dbReference type="Pfam" id="PF00565">
    <property type="entry name" value="SNase"/>
    <property type="match status" value="1"/>
</dbReference>
<keyword evidence="1" id="KW-0540">Nuclease</keyword>
<dbReference type="SMART" id="SM00318">
    <property type="entry name" value="SNc"/>
    <property type="match status" value="1"/>
</dbReference>
<organism evidence="6 7">
    <name type="scientific">Thraustotheca clavata</name>
    <dbReference type="NCBI Taxonomy" id="74557"/>
    <lineage>
        <taxon>Eukaryota</taxon>
        <taxon>Sar</taxon>
        <taxon>Stramenopiles</taxon>
        <taxon>Oomycota</taxon>
        <taxon>Saprolegniomycetes</taxon>
        <taxon>Saprolegniales</taxon>
        <taxon>Achlyaceae</taxon>
        <taxon>Thraustotheca</taxon>
    </lineage>
</organism>
<evidence type="ECO:0000313" key="6">
    <source>
        <dbReference type="EMBL" id="OQS00371.1"/>
    </source>
</evidence>
<dbReference type="PANTHER" id="PTHR12302">
    <property type="entry name" value="EBNA2 BINDING PROTEIN P100"/>
    <property type="match status" value="1"/>
</dbReference>
<keyword evidence="4" id="KW-0472">Membrane</keyword>
<dbReference type="Proteomes" id="UP000243217">
    <property type="component" value="Unassembled WGS sequence"/>
</dbReference>
<dbReference type="OrthoDB" id="430293at2759"/>
<feature type="domain" description="TNase-like" evidence="5">
    <location>
        <begin position="78"/>
        <end position="227"/>
    </location>
</feature>
<keyword evidence="7" id="KW-1185">Reference proteome</keyword>
<evidence type="ECO:0000256" key="2">
    <source>
        <dbReference type="ARBA" id="ARBA00022759"/>
    </source>
</evidence>
<keyword evidence="4" id="KW-0812">Transmembrane</keyword>
<dbReference type="AlphaFoldDB" id="A0A1V9ZQY1"/>
<feature type="transmembrane region" description="Helical" evidence="4">
    <location>
        <begin position="37"/>
        <end position="54"/>
    </location>
</feature>
<dbReference type="InterPro" id="IPR035437">
    <property type="entry name" value="SNase_OB-fold_sf"/>
</dbReference>
<dbReference type="InterPro" id="IPR016071">
    <property type="entry name" value="Staphylococal_nuclease_OB-fold"/>
</dbReference>
<dbReference type="PROSITE" id="PS50830">
    <property type="entry name" value="TNASE_3"/>
    <property type="match status" value="1"/>
</dbReference>
<gene>
    <name evidence="6" type="ORF">THRCLA_05975</name>
</gene>
<evidence type="ECO:0000256" key="4">
    <source>
        <dbReference type="SAM" id="Phobius"/>
    </source>
</evidence>
<evidence type="ECO:0000259" key="5">
    <source>
        <dbReference type="PROSITE" id="PS50830"/>
    </source>
</evidence>
<keyword evidence="4" id="KW-1133">Transmembrane helix</keyword>
<dbReference type="GO" id="GO:0016787">
    <property type="term" value="F:hydrolase activity"/>
    <property type="evidence" value="ECO:0007669"/>
    <property type="project" value="UniProtKB-KW"/>
</dbReference>
<keyword evidence="2" id="KW-0255">Endonuclease</keyword>
<dbReference type="PANTHER" id="PTHR12302:SF3">
    <property type="entry name" value="SERINE_THREONINE-PROTEIN KINASE 31"/>
    <property type="match status" value="1"/>
</dbReference>
<accession>A0A1V9ZQY1</accession>
<dbReference type="GO" id="GO:0005737">
    <property type="term" value="C:cytoplasm"/>
    <property type="evidence" value="ECO:0007669"/>
    <property type="project" value="TreeGrafter"/>
</dbReference>
<dbReference type="Gene3D" id="2.40.50.90">
    <property type="match status" value="1"/>
</dbReference>